<dbReference type="CDD" id="cd06171">
    <property type="entry name" value="Sigma70_r4"/>
    <property type="match status" value="1"/>
</dbReference>
<dbReference type="PROSITE" id="PS01063">
    <property type="entry name" value="SIGMA70_ECF"/>
    <property type="match status" value="1"/>
</dbReference>
<keyword evidence="2 6" id="KW-0805">Transcription regulation</keyword>
<dbReference type="Proteomes" id="UP000517187">
    <property type="component" value="Unassembled WGS sequence"/>
</dbReference>
<sequence>MNMQLPPRAGSRRAACAEATVWPTPGRARKVGKLEEESVSLGAERIKVLMSAVADSGDVGAFEILYRHFYPRVRSYMVKMTKGNRILAEELAQETMMRVWYKAALFDPSKAQASTWIFTIARNQMIDLIRRDARPAFDPDDPAFVPDEFEGADIKIEREQSAAALGRAMTTLKGRYAEALRMSFFDGLTHSTIAEKLNLPIGTVKSRIRLACEKLRIALQEEAK</sequence>
<keyword evidence="4 6" id="KW-0238">DNA-binding</keyword>
<keyword evidence="5 6" id="KW-0804">Transcription</keyword>
<reference evidence="10 12" key="1">
    <citation type="submission" date="2020-07" db="EMBL/GenBank/DDBJ databases">
        <title>Genomic Encyclopedia of Type Strains, Phase IV (KMG-V): Genome sequencing to study the core and pangenomes of soil and plant-associated prokaryotes.</title>
        <authorList>
            <person name="Whitman W."/>
        </authorList>
    </citation>
    <scope>NUCLEOTIDE SEQUENCE [LARGE SCALE GENOMIC DNA]</scope>
    <source>
        <strain evidence="9 11">SEMIA 4011</strain>
        <strain evidence="10 12">SEMIA 4052</strain>
    </source>
</reference>
<dbReference type="Gene3D" id="1.10.10.10">
    <property type="entry name" value="Winged helix-like DNA-binding domain superfamily/Winged helix DNA-binding domain"/>
    <property type="match status" value="1"/>
</dbReference>
<dbReference type="SUPFAM" id="SSF88659">
    <property type="entry name" value="Sigma3 and sigma4 domains of RNA polymerase sigma factors"/>
    <property type="match status" value="1"/>
</dbReference>
<dbReference type="SUPFAM" id="SSF88946">
    <property type="entry name" value="Sigma2 domain of RNA polymerase sigma factors"/>
    <property type="match status" value="1"/>
</dbReference>
<evidence type="ECO:0000259" key="8">
    <source>
        <dbReference type="Pfam" id="PF08281"/>
    </source>
</evidence>
<evidence type="ECO:0000256" key="2">
    <source>
        <dbReference type="ARBA" id="ARBA00023015"/>
    </source>
</evidence>
<evidence type="ECO:0000313" key="10">
    <source>
        <dbReference type="EMBL" id="NYJ13322.1"/>
    </source>
</evidence>
<keyword evidence="3 6" id="KW-0731">Sigma factor</keyword>
<dbReference type="InterPro" id="IPR039425">
    <property type="entry name" value="RNA_pol_sigma-70-like"/>
</dbReference>
<gene>
    <name evidence="9" type="ORF">GGE66_000818</name>
    <name evidence="10" type="ORF">GGI64_004403</name>
</gene>
<dbReference type="Pfam" id="PF08281">
    <property type="entry name" value="Sigma70_r4_2"/>
    <property type="match status" value="1"/>
</dbReference>
<dbReference type="Pfam" id="PF04542">
    <property type="entry name" value="Sigma70_r2"/>
    <property type="match status" value="1"/>
</dbReference>
<comment type="caution">
    <text evidence="10">The sequence shown here is derived from an EMBL/GenBank/DDBJ whole genome shotgun (WGS) entry which is preliminary data.</text>
</comment>
<dbReference type="PANTHER" id="PTHR43133:SF62">
    <property type="entry name" value="RNA POLYMERASE SIGMA FACTOR SIGZ"/>
    <property type="match status" value="1"/>
</dbReference>
<evidence type="ECO:0000256" key="1">
    <source>
        <dbReference type="ARBA" id="ARBA00010641"/>
    </source>
</evidence>
<organism evidence="10 12">
    <name type="scientific">Rhizobium leguminosarum</name>
    <dbReference type="NCBI Taxonomy" id="384"/>
    <lineage>
        <taxon>Bacteria</taxon>
        <taxon>Pseudomonadati</taxon>
        <taxon>Pseudomonadota</taxon>
        <taxon>Alphaproteobacteria</taxon>
        <taxon>Hyphomicrobiales</taxon>
        <taxon>Rhizobiaceae</taxon>
        <taxon>Rhizobium/Agrobacterium group</taxon>
        <taxon>Rhizobium</taxon>
    </lineage>
</organism>
<dbReference type="PANTHER" id="PTHR43133">
    <property type="entry name" value="RNA POLYMERASE ECF-TYPE SIGMA FACTO"/>
    <property type="match status" value="1"/>
</dbReference>
<protein>
    <recommendedName>
        <fullName evidence="6">RNA polymerase sigma factor</fullName>
    </recommendedName>
</protein>
<evidence type="ECO:0000256" key="6">
    <source>
        <dbReference type="RuleBase" id="RU000716"/>
    </source>
</evidence>
<comment type="similarity">
    <text evidence="1 6">Belongs to the sigma-70 factor family. ECF subfamily.</text>
</comment>
<dbReference type="InterPro" id="IPR013325">
    <property type="entry name" value="RNA_pol_sigma_r2"/>
</dbReference>
<evidence type="ECO:0000256" key="3">
    <source>
        <dbReference type="ARBA" id="ARBA00023082"/>
    </source>
</evidence>
<evidence type="ECO:0000256" key="5">
    <source>
        <dbReference type="ARBA" id="ARBA00023163"/>
    </source>
</evidence>
<evidence type="ECO:0000313" key="9">
    <source>
        <dbReference type="EMBL" id="MBB6219874.1"/>
    </source>
</evidence>
<dbReference type="Gene3D" id="1.10.1740.10">
    <property type="match status" value="1"/>
</dbReference>
<dbReference type="EMBL" id="JACIIJ010000001">
    <property type="protein sequence ID" value="MBB6219874.1"/>
    <property type="molecule type" value="Genomic_DNA"/>
</dbReference>
<dbReference type="RefSeq" id="WP_348645775.1">
    <property type="nucleotide sequence ID" value="NZ_JACBZV010000007.1"/>
</dbReference>
<dbReference type="Proteomes" id="UP000535276">
    <property type="component" value="Unassembled WGS sequence"/>
</dbReference>
<dbReference type="InterPro" id="IPR013249">
    <property type="entry name" value="RNA_pol_sigma70_r4_t2"/>
</dbReference>
<accession>A0A7Z0E2M5</accession>
<dbReference type="InterPro" id="IPR007627">
    <property type="entry name" value="RNA_pol_sigma70_r2"/>
</dbReference>
<feature type="domain" description="RNA polymerase sigma factor 70 region 4 type 2" evidence="8">
    <location>
        <begin position="164"/>
        <end position="215"/>
    </location>
</feature>
<dbReference type="InterPro" id="IPR013324">
    <property type="entry name" value="RNA_pol_sigma_r3/r4-like"/>
</dbReference>
<dbReference type="GO" id="GO:0006352">
    <property type="term" value="P:DNA-templated transcription initiation"/>
    <property type="evidence" value="ECO:0007669"/>
    <property type="project" value="InterPro"/>
</dbReference>
<dbReference type="EMBL" id="JACBZV010000007">
    <property type="protein sequence ID" value="NYJ13322.1"/>
    <property type="molecule type" value="Genomic_DNA"/>
</dbReference>
<name>A0A7Z0E2M5_RHILE</name>
<dbReference type="AlphaFoldDB" id="A0A7Z0E2M5"/>
<evidence type="ECO:0000313" key="12">
    <source>
        <dbReference type="Proteomes" id="UP000535276"/>
    </source>
</evidence>
<feature type="domain" description="RNA polymerase sigma-70 region 2" evidence="7">
    <location>
        <begin position="65"/>
        <end position="134"/>
    </location>
</feature>
<evidence type="ECO:0000313" key="11">
    <source>
        <dbReference type="Proteomes" id="UP000517187"/>
    </source>
</evidence>
<dbReference type="InterPro" id="IPR036388">
    <property type="entry name" value="WH-like_DNA-bd_sf"/>
</dbReference>
<dbReference type="GO" id="GO:0016987">
    <property type="term" value="F:sigma factor activity"/>
    <property type="evidence" value="ECO:0007669"/>
    <property type="project" value="UniProtKB-KW"/>
</dbReference>
<dbReference type="NCBIfam" id="TIGR02937">
    <property type="entry name" value="sigma70-ECF"/>
    <property type="match status" value="1"/>
</dbReference>
<evidence type="ECO:0000259" key="7">
    <source>
        <dbReference type="Pfam" id="PF04542"/>
    </source>
</evidence>
<proteinExistence type="inferred from homology"/>
<dbReference type="GO" id="GO:0003677">
    <property type="term" value="F:DNA binding"/>
    <property type="evidence" value="ECO:0007669"/>
    <property type="project" value="UniProtKB-KW"/>
</dbReference>
<evidence type="ECO:0000256" key="4">
    <source>
        <dbReference type="ARBA" id="ARBA00023125"/>
    </source>
</evidence>
<dbReference type="InterPro" id="IPR000838">
    <property type="entry name" value="RNA_pol_sigma70_ECF_CS"/>
</dbReference>
<dbReference type="InterPro" id="IPR014284">
    <property type="entry name" value="RNA_pol_sigma-70_dom"/>
</dbReference>